<dbReference type="OMA" id="IECELKF"/>
<protein>
    <submittedName>
        <fullName evidence="3">CSON015223 protein</fullName>
    </submittedName>
</protein>
<reference evidence="3" key="2">
    <citation type="submission" date="2018-07" db="EMBL/GenBank/DDBJ databases">
        <authorList>
            <person name="Quirk P.G."/>
            <person name="Krulwich T.A."/>
        </authorList>
    </citation>
    <scope>NUCLEOTIDE SEQUENCE</scope>
</reference>
<dbReference type="AlphaFoldDB" id="A0A336MFF4"/>
<name>A0A336MFF4_CULSO</name>
<reference evidence="2" key="1">
    <citation type="submission" date="2018-04" db="EMBL/GenBank/DDBJ databases">
        <authorList>
            <person name="Go L.Y."/>
            <person name="Mitchell J.A."/>
        </authorList>
    </citation>
    <scope>NUCLEOTIDE SEQUENCE</scope>
    <source>
        <tissue evidence="2">Whole organism</tissue>
    </source>
</reference>
<evidence type="ECO:0000313" key="2">
    <source>
        <dbReference type="EMBL" id="SSX07907.1"/>
    </source>
</evidence>
<feature type="region of interest" description="Disordered" evidence="1">
    <location>
        <begin position="144"/>
        <end position="166"/>
    </location>
</feature>
<evidence type="ECO:0000256" key="1">
    <source>
        <dbReference type="SAM" id="MobiDB-lite"/>
    </source>
</evidence>
<organism evidence="3">
    <name type="scientific">Culicoides sonorensis</name>
    <name type="common">Biting midge</name>
    <dbReference type="NCBI Taxonomy" id="179676"/>
    <lineage>
        <taxon>Eukaryota</taxon>
        <taxon>Metazoa</taxon>
        <taxon>Ecdysozoa</taxon>
        <taxon>Arthropoda</taxon>
        <taxon>Hexapoda</taxon>
        <taxon>Insecta</taxon>
        <taxon>Pterygota</taxon>
        <taxon>Neoptera</taxon>
        <taxon>Endopterygota</taxon>
        <taxon>Diptera</taxon>
        <taxon>Nematocera</taxon>
        <taxon>Chironomoidea</taxon>
        <taxon>Ceratopogonidae</taxon>
        <taxon>Ceratopogoninae</taxon>
        <taxon>Culicoides</taxon>
        <taxon>Monoculicoides</taxon>
    </lineage>
</organism>
<proteinExistence type="predicted"/>
<sequence length="187" mass="21223">MFECKFIIECELKFNVNMIREASKILILLTLCIGLLQVSCYPYKNGLNHNDIDPNDLIAEIFPAKNIAKKDIFMSRGWGAAGMPYSMYYLDKPLSYQQRHKNRPNTLKSDSNAMYANQPQNDMENGDENGIGLIEANNFEALRSPSAEDSVNKSTKVDEKLRKLSSPPKNKYTIPQLFISYGWGPMG</sequence>
<accession>A0A336MFF4</accession>
<dbReference type="EMBL" id="UFQS01000942">
    <property type="protein sequence ID" value="SSX07907.1"/>
    <property type="molecule type" value="Genomic_DNA"/>
</dbReference>
<dbReference type="VEuPathDB" id="VectorBase:CSON015223"/>
<gene>
    <name evidence="3" type="primary">CSON015223</name>
</gene>
<evidence type="ECO:0000313" key="3">
    <source>
        <dbReference type="EMBL" id="SSX28141.1"/>
    </source>
</evidence>
<dbReference type="EMBL" id="UFQT01000942">
    <property type="protein sequence ID" value="SSX28141.1"/>
    <property type="molecule type" value="Genomic_DNA"/>
</dbReference>